<dbReference type="GO" id="GO:0005615">
    <property type="term" value="C:extracellular space"/>
    <property type="evidence" value="ECO:0007669"/>
    <property type="project" value="InterPro"/>
</dbReference>
<dbReference type="GO" id="GO:0004867">
    <property type="term" value="F:serine-type endopeptidase inhibitor activity"/>
    <property type="evidence" value="ECO:0007669"/>
    <property type="project" value="InterPro"/>
</dbReference>
<sequence>MDQSLRVAWVPGMEAIAKQTNFLFSPMSLRAGLVLLAAGTNGASLRQLLTFLGSRDAHSLDVATARLLADVSTWAQLSFAAAVFVDRTLHLTPEFGSAATSVHQAVTRSADFKNHPEATLAEVNRFIAQATAWRLTNVLTRDMVGPTTKLVLANGLHFKATWARKFEPSETVRRHFFRHDDGSRPVRVPFLSAAGMQYAEKFDAIGHGFKVLQCFYKMVGRDERLHSSAPCFCMLIFLPHRRDGLADLLRLAVTEPDFVMRCVPRREQLVCPCMVPKFRFKLTFDVAKALCELGLSAPFGGDADLSRMVSDMPPEGLLVSAMGQTCAVEVDEEGTTAVATTYSPVNPTFVADHPFMFAIVEYETAEVLFLGHVMDPSNEVRVLSASSVQFRVLAPSNPERGPPCKNHPQSPPITSRSPSATCFHSGHLRQGVRDFGDYAIAISHNPDNGRHISCISVCCVWFEIHTPIHPRFVCSIDPLLDLNLLAVCLDMLHDYNPGLIAKPWPLPQPAINDVSGLRHHSSVHDVSVLWPWPRRRRRIVPRRRPPASAFLSPLHAGRLIGPTATTGSFPLPPFSHRPAGPARHPRPSATPGPSLTRARVVCRMQYDERFDVPATGHGFKVLQCFYKMVGHDGELDLGSPCFCIPVFLLHVCTSATGLTAMGQKCAVEVDEEGTTLVAMMFVMDHPFMFAIIECEKAERPKSHPQQSEAIAQQSNFLFSPMSLRAGLALLAAATNGATLRQLLMFLGSDDTRTTSTTWPQLSFAAGVFVDRTLHLTPAFAVARSVDFMDRPAAAIAEANDFIAQGTAGRLRNVLSEDTVICCTTNTVLVNGLHFKATWARKFDPSDTVRRDFLRHDGRPVSPCYAESFDVPGLGFKVLQRFYKMARRDGKLDLGSPCFCMLVFLPHDRRDGLARLLRMAVDQPDFVMRCAPRREQLVSPCMVPKFRFSSRLDAVSALCQLGLGLTAPFDKGVADLSRMVSNVPPEGLYVSAVTQTCAVKVDEEGTTAPNLQFGGEIAPAAADELRGGSSVMFAVVEYEKHPLWPLQGSAIDEKAEVLFLGHVMDPSKED</sequence>
<dbReference type="OrthoDB" id="671595at2759"/>
<name>A0A835ENT2_9POAL</name>
<evidence type="ECO:0000256" key="2">
    <source>
        <dbReference type="RuleBase" id="RU000411"/>
    </source>
</evidence>
<dbReference type="Gene3D" id="3.30.497.10">
    <property type="entry name" value="Antithrombin, subunit I, domain 2"/>
    <property type="match status" value="2"/>
</dbReference>
<comment type="similarity">
    <text evidence="1 2">Belongs to the serpin family.</text>
</comment>
<reference evidence="5" key="1">
    <citation type="submission" date="2020-07" db="EMBL/GenBank/DDBJ databases">
        <title>Genome sequence and genetic diversity analysis of an under-domesticated orphan crop, white fonio (Digitaria exilis).</title>
        <authorList>
            <person name="Bennetzen J.L."/>
            <person name="Chen S."/>
            <person name="Ma X."/>
            <person name="Wang X."/>
            <person name="Yssel A.E.J."/>
            <person name="Chaluvadi S.R."/>
            <person name="Johnson M."/>
            <person name="Gangashetty P."/>
            <person name="Hamidou F."/>
            <person name="Sanogo M.D."/>
            <person name="Zwaenepoel A."/>
            <person name="Wallace J."/>
            <person name="Van De Peer Y."/>
            <person name="Van Deynze A."/>
        </authorList>
    </citation>
    <scope>NUCLEOTIDE SEQUENCE</scope>
    <source>
        <tissue evidence="5">Leaves</tissue>
    </source>
</reference>
<keyword evidence="6" id="KW-1185">Reference proteome</keyword>
<evidence type="ECO:0000313" key="6">
    <source>
        <dbReference type="Proteomes" id="UP000636709"/>
    </source>
</evidence>
<dbReference type="FunFam" id="2.30.39.10:FF:000036">
    <property type="entry name" value="Putative non-inhibitory serpin-10"/>
    <property type="match status" value="1"/>
</dbReference>
<dbReference type="InterPro" id="IPR023796">
    <property type="entry name" value="Serpin_dom"/>
</dbReference>
<feature type="domain" description="Serpin" evidence="4">
    <location>
        <begin position="8"/>
        <end position="376"/>
    </location>
</feature>
<feature type="domain" description="Serpin" evidence="4">
    <location>
        <begin position="705"/>
        <end position="1065"/>
    </location>
</feature>
<dbReference type="SUPFAM" id="SSF56574">
    <property type="entry name" value="Serpins"/>
    <property type="match status" value="3"/>
</dbReference>
<dbReference type="InterPro" id="IPR042185">
    <property type="entry name" value="Serpin_sf_2"/>
</dbReference>
<dbReference type="SMART" id="SM00093">
    <property type="entry name" value="SERPIN"/>
    <property type="match status" value="2"/>
</dbReference>
<dbReference type="Pfam" id="PF00079">
    <property type="entry name" value="Serpin"/>
    <property type="match status" value="2"/>
</dbReference>
<evidence type="ECO:0000256" key="1">
    <source>
        <dbReference type="ARBA" id="ARBA00009500"/>
    </source>
</evidence>
<dbReference type="EMBL" id="JACEFO010001783">
    <property type="protein sequence ID" value="KAF8702823.1"/>
    <property type="molecule type" value="Genomic_DNA"/>
</dbReference>
<dbReference type="InterPro" id="IPR023795">
    <property type="entry name" value="Serpin_CS"/>
</dbReference>
<evidence type="ECO:0000256" key="3">
    <source>
        <dbReference type="SAM" id="MobiDB-lite"/>
    </source>
</evidence>
<proteinExistence type="inferred from homology"/>
<dbReference type="InterPro" id="IPR042178">
    <property type="entry name" value="Serpin_sf_1"/>
</dbReference>
<protein>
    <recommendedName>
        <fullName evidence="4">Serpin domain-containing protein</fullName>
    </recommendedName>
</protein>
<dbReference type="Gene3D" id="2.30.39.10">
    <property type="entry name" value="Alpha-1-antitrypsin, domain 1"/>
    <property type="match status" value="2"/>
</dbReference>
<dbReference type="InterPro" id="IPR036186">
    <property type="entry name" value="Serpin_sf"/>
</dbReference>
<accession>A0A835ENT2</accession>
<dbReference type="InterPro" id="IPR000215">
    <property type="entry name" value="Serpin_fam"/>
</dbReference>
<comment type="caution">
    <text evidence="5">The sequence shown here is derived from an EMBL/GenBank/DDBJ whole genome shotgun (WGS) entry which is preliminary data.</text>
</comment>
<dbReference type="PANTHER" id="PTHR11461:SF286">
    <property type="entry name" value="NON-INHIBITORY SERPIN-Z11-RELATED"/>
    <property type="match status" value="1"/>
</dbReference>
<feature type="region of interest" description="Disordered" evidence="3">
    <location>
        <begin position="397"/>
        <end position="416"/>
    </location>
</feature>
<feature type="region of interest" description="Disordered" evidence="3">
    <location>
        <begin position="566"/>
        <end position="594"/>
    </location>
</feature>
<dbReference type="Proteomes" id="UP000636709">
    <property type="component" value="Unassembled WGS sequence"/>
</dbReference>
<evidence type="ECO:0000313" key="5">
    <source>
        <dbReference type="EMBL" id="KAF8702823.1"/>
    </source>
</evidence>
<dbReference type="PROSITE" id="PS00284">
    <property type="entry name" value="SERPIN"/>
    <property type="match status" value="1"/>
</dbReference>
<organism evidence="5 6">
    <name type="scientific">Digitaria exilis</name>
    <dbReference type="NCBI Taxonomy" id="1010633"/>
    <lineage>
        <taxon>Eukaryota</taxon>
        <taxon>Viridiplantae</taxon>
        <taxon>Streptophyta</taxon>
        <taxon>Embryophyta</taxon>
        <taxon>Tracheophyta</taxon>
        <taxon>Spermatophyta</taxon>
        <taxon>Magnoliopsida</taxon>
        <taxon>Liliopsida</taxon>
        <taxon>Poales</taxon>
        <taxon>Poaceae</taxon>
        <taxon>PACMAD clade</taxon>
        <taxon>Panicoideae</taxon>
        <taxon>Panicodae</taxon>
        <taxon>Paniceae</taxon>
        <taxon>Anthephorinae</taxon>
        <taxon>Digitaria</taxon>
    </lineage>
</organism>
<dbReference type="PANTHER" id="PTHR11461">
    <property type="entry name" value="SERINE PROTEASE INHIBITOR, SERPIN"/>
    <property type="match status" value="1"/>
</dbReference>
<dbReference type="AlphaFoldDB" id="A0A835ENT2"/>
<gene>
    <name evidence="5" type="ORF">HU200_032656</name>
</gene>
<evidence type="ECO:0000259" key="4">
    <source>
        <dbReference type="SMART" id="SM00093"/>
    </source>
</evidence>